<dbReference type="SUPFAM" id="SSF55961">
    <property type="entry name" value="Bet v1-like"/>
    <property type="match status" value="1"/>
</dbReference>
<organism evidence="2 3">
    <name type="scientific">Fadolivirus FV1/VV64</name>
    <dbReference type="NCBI Taxonomy" id="3070911"/>
    <lineage>
        <taxon>Viruses</taxon>
        <taxon>Varidnaviria</taxon>
        <taxon>Bamfordvirae</taxon>
        <taxon>Nucleocytoviricota</taxon>
        <taxon>Megaviricetes</taxon>
        <taxon>Imitervirales</taxon>
        <taxon>Mimiviridae</taxon>
        <taxon>Klosneuvirinae</taxon>
        <taxon>Fadolivirus</taxon>
        <taxon>Fadolivirus algeromassiliense</taxon>
    </lineage>
</organism>
<reference evidence="2 3" key="1">
    <citation type="submission" date="2020-04" db="EMBL/GenBank/DDBJ databases">
        <title>Advantages and limits of metagenomic assembly and binning of a giant virus.</title>
        <authorList>
            <person name="Schulz F."/>
            <person name="Andreani J."/>
            <person name="Francis R."/>
            <person name="Boudjemaa H."/>
            <person name="Bou Khalil J.Y."/>
            <person name="Lee J."/>
            <person name="La Scola B."/>
            <person name="Woyke T."/>
        </authorList>
    </citation>
    <scope>NUCLEOTIDE SEQUENCE [LARGE SCALE GENOMIC DNA]</scope>
    <source>
        <strain evidence="2 3">FV1/VV64</strain>
    </source>
</reference>
<dbReference type="CDD" id="cd00177">
    <property type="entry name" value="START"/>
    <property type="match status" value="1"/>
</dbReference>
<evidence type="ECO:0000313" key="3">
    <source>
        <dbReference type="Proteomes" id="UP001162001"/>
    </source>
</evidence>
<dbReference type="EMBL" id="MT418680">
    <property type="protein sequence ID" value="QKF93495.1"/>
    <property type="molecule type" value="Genomic_DNA"/>
</dbReference>
<gene>
    <name evidence="2" type="ORF">Fadolivirus_1_37</name>
</gene>
<dbReference type="Pfam" id="PF01852">
    <property type="entry name" value="START"/>
    <property type="match status" value="1"/>
</dbReference>
<accession>A0A7D3V545</accession>
<sequence length="200" mass="23394">MTSLYETHATKLLTRVKQLLSETDWTLVSNTNDVILENKSFPEICAIDCFRANGFVNHQPEDLWNEIWNENERSLKAKDPDISEWKVVELGENYKVYTQVNRMPWPLWFRHACCAQVRMQEDNCYWILIFSVDHEKAPLDTTMYVRPIVHMSVYKFENEGTGSRVSKIGHIDPSGNIPAYVVNMYASKLTKPLLDWKAKY</sequence>
<dbReference type="GO" id="GO:0008289">
    <property type="term" value="F:lipid binding"/>
    <property type="evidence" value="ECO:0007669"/>
    <property type="project" value="InterPro"/>
</dbReference>
<evidence type="ECO:0000313" key="2">
    <source>
        <dbReference type="EMBL" id="QKF93495.1"/>
    </source>
</evidence>
<proteinExistence type="predicted"/>
<dbReference type="InterPro" id="IPR023393">
    <property type="entry name" value="START-like_dom_sf"/>
</dbReference>
<feature type="domain" description="START" evidence="1">
    <location>
        <begin position="19"/>
        <end position="185"/>
    </location>
</feature>
<dbReference type="InterPro" id="IPR002913">
    <property type="entry name" value="START_lipid-bd_dom"/>
</dbReference>
<keyword evidence="3" id="KW-1185">Reference proteome</keyword>
<dbReference type="Gene3D" id="3.30.530.20">
    <property type="match status" value="1"/>
</dbReference>
<evidence type="ECO:0000259" key="1">
    <source>
        <dbReference type="Pfam" id="PF01852"/>
    </source>
</evidence>
<dbReference type="Proteomes" id="UP001162001">
    <property type="component" value="Segment"/>
</dbReference>
<name>A0A7D3V545_9VIRU</name>
<protein>
    <submittedName>
        <fullName evidence="2">Lipid-binding START domain-containing protein</fullName>
    </submittedName>
</protein>